<feature type="transmembrane region" description="Helical" evidence="1">
    <location>
        <begin position="76"/>
        <end position="92"/>
    </location>
</feature>
<keyword evidence="1" id="KW-0812">Transmembrane</keyword>
<comment type="caution">
    <text evidence="2">The sequence shown here is derived from an EMBL/GenBank/DDBJ whole genome shotgun (WGS) entry which is preliminary data.</text>
</comment>
<keyword evidence="1" id="KW-0472">Membrane</keyword>
<keyword evidence="1" id="KW-1133">Transmembrane helix</keyword>
<sequence>MSDRTYRLILGALLLVTLYFDIAYLMYFLIGLLFFEGVTNLRLPLLLRQPQEESAAVCNLEPIEHTSRFRLEAERAWRLIVGLMLLVTYVLFYDLLWFFPWFMGFAIFGAGASGVCPVLIGVKWTGCR</sequence>
<evidence type="ECO:0000256" key="1">
    <source>
        <dbReference type="SAM" id="Phobius"/>
    </source>
</evidence>
<feature type="transmembrane region" description="Helical" evidence="1">
    <location>
        <begin position="98"/>
        <end position="122"/>
    </location>
</feature>
<feature type="transmembrane region" description="Helical" evidence="1">
    <location>
        <begin position="6"/>
        <end position="35"/>
    </location>
</feature>
<organism evidence="2 3">
    <name type="scientific">Sulfuriferula multivorans</name>
    <dbReference type="NCBI Taxonomy" id="1559896"/>
    <lineage>
        <taxon>Bacteria</taxon>
        <taxon>Pseudomonadati</taxon>
        <taxon>Pseudomonadota</taxon>
        <taxon>Betaproteobacteria</taxon>
        <taxon>Nitrosomonadales</taxon>
        <taxon>Sulfuricellaceae</taxon>
        <taxon>Sulfuriferula</taxon>
    </lineage>
</organism>
<dbReference type="AlphaFoldDB" id="A0A7C9P8H3"/>
<accession>A0A7C9P8H3</accession>
<proteinExistence type="predicted"/>
<protein>
    <submittedName>
        <fullName evidence="2">DUF2892 domain-containing protein</fullName>
    </submittedName>
</protein>
<name>A0A7C9P8H3_9PROT</name>
<gene>
    <name evidence="2" type="ORF">GZ085_08140</name>
</gene>
<dbReference type="Proteomes" id="UP000483432">
    <property type="component" value="Unassembled WGS sequence"/>
</dbReference>
<dbReference type="EMBL" id="JAAFGW010000106">
    <property type="protein sequence ID" value="NDP48348.1"/>
    <property type="molecule type" value="Genomic_DNA"/>
</dbReference>
<evidence type="ECO:0000313" key="3">
    <source>
        <dbReference type="Proteomes" id="UP000483432"/>
    </source>
</evidence>
<reference evidence="2 3" key="1">
    <citation type="submission" date="2019-09" db="EMBL/GenBank/DDBJ databases">
        <title>H2 Metabolism Revealed by Metagenomic Analysis in Subglacial Sediment of East Antarctica.</title>
        <authorList>
            <person name="Yang Z."/>
            <person name="Zhang Y."/>
            <person name="Lv Y."/>
            <person name="Yan W."/>
            <person name="Xiao X."/>
            <person name="Sun B."/>
            <person name="Ma H."/>
        </authorList>
    </citation>
    <scope>NUCLEOTIDE SEQUENCE [LARGE SCALE GENOMIC DNA]</scope>
    <source>
        <strain evidence="2">Bin2_2</strain>
    </source>
</reference>
<evidence type="ECO:0000313" key="2">
    <source>
        <dbReference type="EMBL" id="NDP48348.1"/>
    </source>
</evidence>